<dbReference type="InterPro" id="IPR037004">
    <property type="entry name" value="Exonuc_VII_ssu_sf"/>
</dbReference>
<keyword evidence="7" id="KW-0175">Coiled coil</keyword>
<organism evidence="8 9">
    <name type="scientific">Flavobacterium suzhouense</name>
    <dbReference type="NCBI Taxonomy" id="1529638"/>
    <lineage>
        <taxon>Bacteria</taxon>
        <taxon>Pseudomonadati</taxon>
        <taxon>Bacteroidota</taxon>
        <taxon>Flavobacteriia</taxon>
        <taxon>Flavobacteriales</taxon>
        <taxon>Flavobacteriaceae</taxon>
        <taxon>Flavobacterium</taxon>
    </lineage>
</organism>
<proteinExistence type="inferred from homology"/>
<keyword evidence="5" id="KW-0269">Exonuclease</keyword>
<dbReference type="GO" id="GO:0008855">
    <property type="term" value="F:exodeoxyribonuclease VII activity"/>
    <property type="evidence" value="ECO:0007669"/>
    <property type="project" value="UniProtKB-EC"/>
</dbReference>
<evidence type="ECO:0000256" key="6">
    <source>
        <dbReference type="NCBIfam" id="TIGR01280"/>
    </source>
</evidence>
<feature type="coiled-coil region" evidence="7">
    <location>
        <begin position="1"/>
        <end position="56"/>
    </location>
</feature>
<keyword evidence="2" id="KW-0963">Cytoplasm</keyword>
<sequence length="75" mass="8499">MEQNQITYEQAYNELTEITREIENESISVDELALKVKRASELISICQAKLRAAESEVSNIISQMNGSHQKETGQE</sequence>
<keyword evidence="3" id="KW-0540">Nuclease</keyword>
<dbReference type="Gene3D" id="1.10.287.1040">
    <property type="entry name" value="Exonuclease VII, small subunit"/>
    <property type="match status" value="1"/>
</dbReference>
<dbReference type="EMBL" id="JBHUMD010000026">
    <property type="protein sequence ID" value="MFD2602630.1"/>
    <property type="molecule type" value="Genomic_DNA"/>
</dbReference>
<dbReference type="InterPro" id="IPR003761">
    <property type="entry name" value="Exonuc_VII_S"/>
</dbReference>
<evidence type="ECO:0000313" key="8">
    <source>
        <dbReference type="EMBL" id="MFD2602630.1"/>
    </source>
</evidence>
<keyword evidence="4 8" id="KW-0378">Hydrolase</keyword>
<evidence type="ECO:0000256" key="5">
    <source>
        <dbReference type="ARBA" id="ARBA00022839"/>
    </source>
</evidence>
<comment type="caution">
    <text evidence="8">The sequence shown here is derived from an EMBL/GenBank/DDBJ whole genome shotgun (WGS) entry which is preliminary data.</text>
</comment>
<dbReference type="Proteomes" id="UP001597480">
    <property type="component" value="Unassembled WGS sequence"/>
</dbReference>
<dbReference type="NCBIfam" id="TIGR01280">
    <property type="entry name" value="xseB"/>
    <property type="match status" value="1"/>
</dbReference>
<evidence type="ECO:0000256" key="7">
    <source>
        <dbReference type="SAM" id="Coils"/>
    </source>
</evidence>
<evidence type="ECO:0000313" key="9">
    <source>
        <dbReference type="Proteomes" id="UP001597480"/>
    </source>
</evidence>
<evidence type="ECO:0000256" key="4">
    <source>
        <dbReference type="ARBA" id="ARBA00022801"/>
    </source>
</evidence>
<name>A0ABW5NUU0_9FLAO</name>
<dbReference type="Pfam" id="PF02609">
    <property type="entry name" value="Exonuc_VII_S"/>
    <property type="match status" value="1"/>
</dbReference>
<keyword evidence="9" id="KW-1185">Reference proteome</keyword>
<evidence type="ECO:0000256" key="1">
    <source>
        <dbReference type="ARBA" id="ARBA00009998"/>
    </source>
</evidence>
<gene>
    <name evidence="8" type="primary">xseB</name>
    <name evidence="8" type="ORF">ACFSR3_11225</name>
</gene>
<dbReference type="SUPFAM" id="SSF116842">
    <property type="entry name" value="XseB-like"/>
    <property type="match status" value="1"/>
</dbReference>
<comment type="similarity">
    <text evidence="1">Belongs to the XseB family.</text>
</comment>
<dbReference type="RefSeq" id="WP_379821056.1">
    <property type="nucleotide sequence ID" value="NZ_JBHUMD010000026.1"/>
</dbReference>
<accession>A0ABW5NUU0</accession>
<protein>
    <recommendedName>
        <fullName evidence="6">Exodeoxyribonuclease VII small subunit</fullName>
        <ecNumber evidence="6">3.1.11.6</ecNumber>
    </recommendedName>
</protein>
<evidence type="ECO:0000256" key="3">
    <source>
        <dbReference type="ARBA" id="ARBA00022722"/>
    </source>
</evidence>
<dbReference type="EC" id="3.1.11.6" evidence="6"/>
<evidence type="ECO:0000256" key="2">
    <source>
        <dbReference type="ARBA" id="ARBA00022490"/>
    </source>
</evidence>
<reference evidence="9" key="1">
    <citation type="journal article" date="2019" name="Int. J. Syst. Evol. Microbiol.">
        <title>The Global Catalogue of Microorganisms (GCM) 10K type strain sequencing project: providing services to taxonomists for standard genome sequencing and annotation.</title>
        <authorList>
            <consortium name="The Broad Institute Genomics Platform"/>
            <consortium name="The Broad Institute Genome Sequencing Center for Infectious Disease"/>
            <person name="Wu L."/>
            <person name="Ma J."/>
        </authorList>
    </citation>
    <scope>NUCLEOTIDE SEQUENCE [LARGE SCALE GENOMIC DNA]</scope>
    <source>
        <strain evidence="9">KCTC 42107</strain>
    </source>
</reference>